<organism evidence="1 2">
    <name type="scientific">Heterorhabditis bacteriophora</name>
    <name type="common">Entomopathogenic nematode worm</name>
    <dbReference type="NCBI Taxonomy" id="37862"/>
    <lineage>
        <taxon>Eukaryota</taxon>
        <taxon>Metazoa</taxon>
        <taxon>Ecdysozoa</taxon>
        <taxon>Nematoda</taxon>
        <taxon>Chromadorea</taxon>
        <taxon>Rhabditida</taxon>
        <taxon>Rhabditina</taxon>
        <taxon>Rhabditomorpha</taxon>
        <taxon>Strongyloidea</taxon>
        <taxon>Heterorhabditidae</taxon>
        <taxon>Heterorhabditis</taxon>
    </lineage>
</organism>
<keyword evidence="1" id="KW-1185">Reference proteome</keyword>
<dbReference type="AlphaFoldDB" id="A0A1I7WRT9"/>
<reference evidence="2" key="1">
    <citation type="submission" date="2016-11" db="UniProtKB">
        <authorList>
            <consortium name="WormBaseParasite"/>
        </authorList>
    </citation>
    <scope>IDENTIFICATION</scope>
</reference>
<name>A0A1I7WRT9_HETBA</name>
<accession>A0A1I7WRT9</accession>
<dbReference type="WBParaSite" id="Hba_07899">
    <property type="protein sequence ID" value="Hba_07899"/>
    <property type="gene ID" value="Hba_07899"/>
</dbReference>
<protein>
    <submittedName>
        <fullName evidence="2">Uncharacterized protein</fullName>
    </submittedName>
</protein>
<proteinExistence type="predicted"/>
<dbReference type="Proteomes" id="UP000095283">
    <property type="component" value="Unplaced"/>
</dbReference>
<evidence type="ECO:0000313" key="1">
    <source>
        <dbReference type="Proteomes" id="UP000095283"/>
    </source>
</evidence>
<sequence>MVTSSGNALVRRHENQLRPRIGFSAVSTFMDAFDLPRFQSGSTTTKTNRLYPAPALRQSSRKRRAPIHLEENTRKKKILTICLIKQML</sequence>
<evidence type="ECO:0000313" key="2">
    <source>
        <dbReference type="WBParaSite" id="Hba_07899"/>
    </source>
</evidence>